<keyword evidence="3" id="KW-0804">Transcription</keyword>
<dbReference type="SMART" id="SM00421">
    <property type="entry name" value="HTH_LUXR"/>
    <property type="match status" value="1"/>
</dbReference>
<keyword evidence="2" id="KW-0238">DNA-binding</keyword>
<dbReference type="Pfam" id="PF00196">
    <property type="entry name" value="GerE"/>
    <property type="match status" value="1"/>
</dbReference>
<dbReference type="Gene3D" id="3.30.450.80">
    <property type="entry name" value="Transcription factor LuxR-like, autoinducer-binding domain"/>
    <property type="match status" value="1"/>
</dbReference>
<dbReference type="PRINTS" id="PR00038">
    <property type="entry name" value="HTHLUXR"/>
</dbReference>
<evidence type="ECO:0000259" key="4">
    <source>
        <dbReference type="PROSITE" id="PS50043"/>
    </source>
</evidence>
<dbReference type="PATRIC" id="fig|1121022.4.peg.4109"/>
<dbReference type="PROSITE" id="PS50043">
    <property type="entry name" value="HTH_LUXR_2"/>
    <property type="match status" value="1"/>
</dbReference>
<dbReference type="Gene3D" id="1.10.10.10">
    <property type="entry name" value="Winged helix-like DNA-binding domain superfamily/Winged helix DNA-binding domain"/>
    <property type="match status" value="1"/>
</dbReference>
<accession>V4P9K5</accession>
<evidence type="ECO:0000256" key="1">
    <source>
        <dbReference type="ARBA" id="ARBA00023015"/>
    </source>
</evidence>
<evidence type="ECO:0000256" key="3">
    <source>
        <dbReference type="ARBA" id="ARBA00023163"/>
    </source>
</evidence>
<dbReference type="EMBL" id="AWGB01000068">
    <property type="protein sequence ID" value="ESQ83769.1"/>
    <property type="molecule type" value="Genomic_DNA"/>
</dbReference>
<dbReference type="PANTHER" id="PTHR44688:SF16">
    <property type="entry name" value="DNA-BINDING TRANSCRIPTIONAL ACTIVATOR DEVR_DOSR"/>
    <property type="match status" value="1"/>
</dbReference>
<organism evidence="5 6">
    <name type="scientific">Asticcacaulis benevestitus DSM 16100 = ATCC BAA-896</name>
    <dbReference type="NCBI Taxonomy" id="1121022"/>
    <lineage>
        <taxon>Bacteria</taxon>
        <taxon>Pseudomonadati</taxon>
        <taxon>Pseudomonadota</taxon>
        <taxon>Alphaproteobacteria</taxon>
        <taxon>Caulobacterales</taxon>
        <taxon>Caulobacteraceae</taxon>
        <taxon>Asticcacaulis</taxon>
    </lineage>
</organism>
<dbReference type="PANTHER" id="PTHR44688">
    <property type="entry name" value="DNA-BINDING TRANSCRIPTIONAL ACTIVATOR DEVR_DOSR"/>
    <property type="match status" value="1"/>
</dbReference>
<dbReference type="InterPro" id="IPR000792">
    <property type="entry name" value="Tscrpt_reg_LuxR_C"/>
</dbReference>
<reference evidence="5 6" key="1">
    <citation type="journal article" date="2014" name="Nature">
        <title>Sequential evolution of bacterial morphology by co-option of a developmental regulator.</title>
        <authorList>
            <person name="Jiang C."/>
            <person name="Brown P.J."/>
            <person name="Ducret A."/>
            <person name="Brun Y.V."/>
        </authorList>
    </citation>
    <scope>NUCLEOTIDE SEQUENCE [LARGE SCALE GENOMIC DNA]</scope>
    <source>
        <strain evidence="5 6">DSM 16100</strain>
    </source>
</reference>
<evidence type="ECO:0000313" key="6">
    <source>
        <dbReference type="Proteomes" id="UP000017837"/>
    </source>
</evidence>
<dbReference type="GO" id="GO:0003677">
    <property type="term" value="F:DNA binding"/>
    <property type="evidence" value="ECO:0007669"/>
    <property type="project" value="UniProtKB-KW"/>
</dbReference>
<dbReference type="OrthoDB" id="7171946at2"/>
<dbReference type="STRING" id="1121022.GCA_000376105_04009"/>
<dbReference type="eggNOG" id="COG2197">
    <property type="taxonomic scope" value="Bacteria"/>
</dbReference>
<dbReference type="SUPFAM" id="SSF46894">
    <property type="entry name" value="C-terminal effector domain of the bipartite response regulators"/>
    <property type="match status" value="1"/>
</dbReference>
<dbReference type="InterPro" id="IPR036388">
    <property type="entry name" value="WH-like_DNA-bd_sf"/>
</dbReference>
<evidence type="ECO:0000313" key="5">
    <source>
        <dbReference type="EMBL" id="ESQ83769.1"/>
    </source>
</evidence>
<dbReference type="CDD" id="cd06170">
    <property type="entry name" value="LuxR_C_like"/>
    <property type="match status" value="1"/>
</dbReference>
<dbReference type="RefSeq" id="WP_018083695.1">
    <property type="nucleotide sequence ID" value="NZ_AQWM01000040.1"/>
</dbReference>
<dbReference type="Proteomes" id="UP000017837">
    <property type="component" value="Unassembled WGS sequence"/>
</dbReference>
<feature type="domain" description="HTH luxR-type" evidence="4">
    <location>
        <begin position="175"/>
        <end position="240"/>
    </location>
</feature>
<dbReference type="AlphaFoldDB" id="V4P9K5"/>
<comment type="caution">
    <text evidence="5">The sequence shown here is derived from an EMBL/GenBank/DDBJ whole genome shotgun (WGS) entry which is preliminary data.</text>
</comment>
<name>V4P9K5_9CAUL</name>
<proteinExistence type="predicted"/>
<sequence length="244" mass="27674">MPRRLTFEEFVEATKTIRTKARLFAFFVDVVAAYGYDRVNFSIRRDSALAEEDCGFGLINTYPLVWQVYYTERGFASIDPVYRRTVGMALPFRWRNIEREEDLTQFQINVMREGEAAGLYNGVGIPLRGPRTQLAGVALASSVRHIGPTVSLEFLSALCDHFYTVYYRICGSLENTHYGAKLSERECEVLIRAAIGRTDRETAIVLGITYDTIKSHFRRIFIKLGVPNRAAAVAHALKFGLIDL</sequence>
<keyword evidence="6" id="KW-1185">Reference proteome</keyword>
<dbReference type="Pfam" id="PF03472">
    <property type="entry name" value="Autoind_bind"/>
    <property type="match status" value="1"/>
</dbReference>
<dbReference type="GO" id="GO:0006355">
    <property type="term" value="P:regulation of DNA-templated transcription"/>
    <property type="evidence" value="ECO:0007669"/>
    <property type="project" value="InterPro"/>
</dbReference>
<dbReference type="InterPro" id="IPR005143">
    <property type="entry name" value="TF_LuxR_autoind-bd_dom"/>
</dbReference>
<dbReference type="InterPro" id="IPR036693">
    <property type="entry name" value="TF_LuxR_autoind-bd_dom_sf"/>
</dbReference>
<dbReference type="InterPro" id="IPR016032">
    <property type="entry name" value="Sig_transdc_resp-reg_C-effctor"/>
</dbReference>
<protein>
    <recommendedName>
        <fullName evidence="4">HTH luxR-type domain-containing protein</fullName>
    </recommendedName>
</protein>
<dbReference type="SUPFAM" id="SSF75516">
    <property type="entry name" value="Pheromone-binding domain of LuxR-like quorum-sensing transcription factors"/>
    <property type="match status" value="1"/>
</dbReference>
<evidence type="ECO:0000256" key="2">
    <source>
        <dbReference type="ARBA" id="ARBA00023125"/>
    </source>
</evidence>
<keyword evidence="1" id="KW-0805">Transcription regulation</keyword>
<gene>
    <name evidence="5" type="ORF">ABENE_20060</name>
</gene>